<protein>
    <submittedName>
        <fullName evidence="3">Uncharacterized protein</fullName>
    </submittedName>
</protein>
<evidence type="ECO:0000256" key="1">
    <source>
        <dbReference type="PROSITE-ProRule" id="PRU01011"/>
    </source>
</evidence>
<evidence type="ECO:0000256" key="2">
    <source>
        <dbReference type="SAM" id="MobiDB-lite"/>
    </source>
</evidence>
<gene>
    <name evidence="3" type="primary">RvY_02815-1</name>
    <name evidence="3" type="synonym">RvY_02815.1</name>
    <name evidence="3" type="ORF">RvY_02815</name>
</gene>
<feature type="compositionally biased region" description="Low complexity" evidence="2">
    <location>
        <begin position="217"/>
        <end position="228"/>
    </location>
</feature>
<name>A0A1D1UPS5_RAMVA</name>
<feature type="region of interest" description="Disordered" evidence="2">
    <location>
        <begin position="1"/>
        <end position="25"/>
    </location>
</feature>
<reference evidence="3 4" key="1">
    <citation type="journal article" date="2016" name="Nat. Commun.">
        <title>Extremotolerant tardigrade genome and improved radiotolerance of human cultured cells by tardigrade-unique protein.</title>
        <authorList>
            <person name="Hashimoto T."/>
            <person name="Horikawa D.D."/>
            <person name="Saito Y."/>
            <person name="Kuwahara H."/>
            <person name="Kozuka-Hata H."/>
            <person name="Shin-I T."/>
            <person name="Minakuchi Y."/>
            <person name="Ohishi K."/>
            <person name="Motoyama A."/>
            <person name="Aizu T."/>
            <person name="Enomoto A."/>
            <person name="Kondo K."/>
            <person name="Tanaka S."/>
            <person name="Hara Y."/>
            <person name="Koshikawa S."/>
            <person name="Sagara H."/>
            <person name="Miura T."/>
            <person name="Yokobori S."/>
            <person name="Miyagawa K."/>
            <person name="Suzuki Y."/>
            <person name="Kubo T."/>
            <person name="Oyama M."/>
            <person name="Kohara Y."/>
            <person name="Fujiyama A."/>
            <person name="Arakawa K."/>
            <person name="Katayama T."/>
            <person name="Toyoda A."/>
            <person name="Kunieda T."/>
        </authorList>
    </citation>
    <scope>NUCLEOTIDE SEQUENCE [LARGE SCALE GENOMIC DNA]</scope>
    <source>
        <strain evidence="3 4">YOKOZUNA-1</strain>
    </source>
</reference>
<feature type="repeat" description="Hemopexin" evidence="1">
    <location>
        <begin position="328"/>
        <end position="374"/>
    </location>
</feature>
<dbReference type="SMART" id="SM00120">
    <property type="entry name" value="HX"/>
    <property type="match status" value="3"/>
</dbReference>
<keyword evidence="4" id="KW-1185">Reference proteome</keyword>
<feature type="region of interest" description="Disordered" evidence="2">
    <location>
        <begin position="217"/>
        <end position="239"/>
    </location>
</feature>
<dbReference type="InterPro" id="IPR018487">
    <property type="entry name" value="Hemopexin-like_repeat"/>
</dbReference>
<dbReference type="SUPFAM" id="SSF50923">
    <property type="entry name" value="Hemopexin-like domain"/>
    <property type="match status" value="1"/>
</dbReference>
<evidence type="ECO:0000313" key="4">
    <source>
        <dbReference type="Proteomes" id="UP000186922"/>
    </source>
</evidence>
<dbReference type="STRING" id="947166.A0A1D1UPS5"/>
<evidence type="ECO:0000313" key="3">
    <source>
        <dbReference type="EMBL" id="GAU90395.1"/>
    </source>
</evidence>
<sequence>MNTDASCDQCGERGSDEDNPGSRVKPRCQTADLVTATTVQHLGSWHMLLISLPRAVSRDTIPSTQMRYHGALLLLAICSAIGFSESTNIRQDLAPRLEREQRSIMSSELLAMNMMLPLLTSAALNANNADKQANLNQRQIQNEGAGQPAVPGEPTAAASPLTQLLPFLLGPSGGFARKILGGGSGGSFEVGKTGRLLTNVLLANAISNALAQTLATTTATTTSQPPSANLVAGPGRRSPKKAELRMTNVAINRVTSETDPKVVRSPATDTDDRCSSYVPRSQVCNDLPVDKILALKNAVVVFKGRNVYRVRPSGEPFDLEPTLIDEKVEPLTAAAAIGDAQYVFQGDKYTKYDSNFRQALGVFPKPVSEGFPGVLTPVDGVFKLNNHTYVFVSGTKFVYFQPDANPQVDPRYSPQYLDNIPGAPATIDSVFTLKNRK</sequence>
<dbReference type="OrthoDB" id="406838at2759"/>
<proteinExistence type="predicted"/>
<comment type="caution">
    <text evidence="3">The sequence shown here is derived from an EMBL/GenBank/DDBJ whole genome shotgun (WGS) entry which is preliminary data.</text>
</comment>
<dbReference type="Proteomes" id="UP000186922">
    <property type="component" value="Unassembled WGS sequence"/>
</dbReference>
<dbReference type="PROSITE" id="PS51642">
    <property type="entry name" value="HEMOPEXIN_2"/>
    <property type="match status" value="1"/>
</dbReference>
<dbReference type="AlphaFoldDB" id="A0A1D1UPS5"/>
<dbReference type="Gene3D" id="2.110.10.10">
    <property type="entry name" value="Hemopexin-like domain"/>
    <property type="match status" value="1"/>
</dbReference>
<dbReference type="EMBL" id="BDGG01000001">
    <property type="protein sequence ID" value="GAU90395.1"/>
    <property type="molecule type" value="Genomic_DNA"/>
</dbReference>
<organism evidence="3 4">
    <name type="scientific">Ramazzottius varieornatus</name>
    <name type="common">Water bear</name>
    <name type="synonym">Tardigrade</name>
    <dbReference type="NCBI Taxonomy" id="947166"/>
    <lineage>
        <taxon>Eukaryota</taxon>
        <taxon>Metazoa</taxon>
        <taxon>Ecdysozoa</taxon>
        <taxon>Tardigrada</taxon>
        <taxon>Eutardigrada</taxon>
        <taxon>Parachela</taxon>
        <taxon>Hypsibioidea</taxon>
        <taxon>Ramazzottiidae</taxon>
        <taxon>Ramazzottius</taxon>
    </lineage>
</organism>
<dbReference type="InterPro" id="IPR036375">
    <property type="entry name" value="Hemopexin-like_dom_sf"/>
</dbReference>
<accession>A0A1D1UPS5</accession>